<dbReference type="SUPFAM" id="SSF46785">
    <property type="entry name" value="Winged helix' DNA-binding domain"/>
    <property type="match status" value="1"/>
</dbReference>
<evidence type="ECO:0000313" key="4">
    <source>
        <dbReference type="Proteomes" id="UP000638043"/>
    </source>
</evidence>
<feature type="region of interest" description="Disordered" evidence="2">
    <location>
        <begin position="1"/>
        <end position="21"/>
    </location>
</feature>
<name>A0ABQ2N162_9MICO</name>
<dbReference type="PANTHER" id="PTHR18964:SF149">
    <property type="entry name" value="BIFUNCTIONAL UDP-N-ACETYLGLUCOSAMINE 2-EPIMERASE_N-ACETYLMANNOSAMINE KINASE"/>
    <property type="match status" value="1"/>
</dbReference>
<dbReference type="EMBL" id="BMMQ01000004">
    <property type="protein sequence ID" value="GGO63305.1"/>
    <property type="molecule type" value="Genomic_DNA"/>
</dbReference>
<dbReference type="Proteomes" id="UP000638043">
    <property type="component" value="Unassembled WGS sequence"/>
</dbReference>
<dbReference type="InterPro" id="IPR036390">
    <property type="entry name" value="WH_DNA-bd_sf"/>
</dbReference>
<gene>
    <name evidence="3" type="ORF">GCM10010910_15550</name>
</gene>
<dbReference type="SUPFAM" id="SSF53067">
    <property type="entry name" value="Actin-like ATPase domain"/>
    <property type="match status" value="1"/>
</dbReference>
<protein>
    <submittedName>
        <fullName evidence="3">Sugar kinase</fullName>
    </submittedName>
</protein>
<evidence type="ECO:0000256" key="2">
    <source>
        <dbReference type="SAM" id="MobiDB-lite"/>
    </source>
</evidence>
<comment type="caution">
    <text evidence="3">The sequence shown here is derived from an EMBL/GenBank/DDBJ whole genome shotgun (WGS) entry which is preliminary data.</text>
</comment>
<keyword evidence="3" id="KW-0808">Transferase</keyword>
<organism evidence="3 4">
    <name type="scientific">Microbacterium nanhaiense</name>
    <dbReference type="NCBI Taxonomy" id="1301026"/>
    <lineage>
        <taxon>Bacteria</taxon>
        <taxon>Bacillati</taxon>
        <taxon>Actinomycetota</taxon>
        <taxon>Actinomycetes</taxon>
        <taxon>Micrococcales</taxon>
        <taxon>Microbacteriaceae</taxon>
        <taxon>Microbacterium</taxon>
    </lineage>
</organism>
<evidence type="ECO:0000256" key="1">
    <source>
        <dbReference type="ARBA" id="ARBA00006479"/>
    </source>
</evidence>
<dbReference type="Gene3D" id="3.30.420.40">
    <property type="match status" value="2"/>
</dbReference>
<keyword evidence="4" id="KW-1185">Reference proteome</keyword>
<accession>A0ABQ2N162</accession>
<dbReference type="InterPro" id="IPR043129">
    <property type="entry name" value="ATPase_NBD"/>
</dbReference>
<reference evidence="4" key="1">
    <citation type="journal article" date="2019" name="Int. J. Syst. Evol. Microbiol.">
        <title>The Global Catalogue of Microorganisms (GCM) 10K type strain sequencing project: providing services to taxonomists for standard genome sequencing and annotation.</title>
        <authorList>
            <consortium name="The Broad Institute Genomics Platform"/>
            <consortium name="The Broad Institute Genome Sequencing Center for Infectious Disease"/>
            <person name="Wu L."/>
            <person name="Ma J."/>
        </authorList>
    </citation>
    <scope>NUCLEOTIDE SEQUENCE [LARGE SCALE GENOMIC DNA]</scope>
    <source>
        <strain evidence="4">CGMCC 4.7181</strain>
    </source>
</reference>
<sequence length="408" mass="43154">MQNQHDVTAPPARPTAGRTTNEDVRAQNLATVLQLVHTDGGLSRSHIGAATGLNRSTVTGLVTELMELGVAVEQSSAPTGRVGRPSLVVAADDAVVALSIRAEPDAVTVSLVGLGGAVRSRVRHDLAGAPNPRRFAHITASLVDGMRADIERHYRLVGAGIAVPGLVDETGTVMLAPPLGWKREHITARLTDALGMPVMAGNDASVGAMAESRFGVGRGISNMLYMNGSTNGIGGGLVFDGTLLRGTSGFAGELGHTVIDTRGARCSCGRRGCLEVELSPERVLGLLKRRKLDEDELDIELSIARNPKVLAEIERQVDVLSIALTNFVNAFAPEVVVLSGYLGVLLATSRERLSTAVRVDPVGSEGRSVRLERARMRSHLMQIAPAELAFAPLLEDPVANAPRIRNPR</sequence>
<dbReference type="RefSeq" id="WP_188700844.1">
    <property type="nucleotide sequence ID" value="NZ_BMMQ01000004.1"/>
</dbReference>
<evidence type="ECO:0000313" key="3">
    <source>
        <dbReference type="EMBL" id="GGO63305.1"/>
    </source>
</evidence>
<keyword evidence="3" id="KW-0418">Kinase</keyword>
<comment type="similarity">
    <text evidence="1">Belongs to the ROK (NagC/XylR) family.</text>
</comment>
<dbReference type="PANTHER" id="PTHR18964">
    <property type="entry name" value="ROK (REPRESSOR, ORF, KINASE) FAMILY"/>
    <property type="match status" value="1"/>
</dbReference>
<dbReference type="InterPro" id="IPR000600">
    <property type="entry name" value="ROK"/>
</dbReference>
<proteinExistence type="inferred from homology"/>
<dbReference type="InterPro" id="IPR036388">
    <property type="entry name" value="WH-like_DNA-bd_sf"/>
</dbReference>
<dbReference type="Gene3D" id="1.10.10.10">
    <property type="entry name" value="Winged helix-like DNA-binding domain superfamily/Winged helix DNA-binding domain"/>
    <property type="match status" value="1"/>
</dbReference>
<dbReference type="Pfam" id="PF00480">
    <property type="entry name" value="ROK"/>
    <property type="match status" value="1"/>
</dbReference>
<dbReference type="GO" id="GO:0016301">
    <property type="term" value="F:kinase activity"/>
    <property type="evidence" value="ECO:0007669"/>
    <property type="project" value="UniProtKB-KW"/>
</dbReference>